<dbReference type="Gene3D" id="1.20.1220.20">
    <property type="entry name" value="Uncharcterised protein PF01724"/>
    <property type="match status" value="1"/>
</dbReference>
<dbReference type="Pfam" id="PF01724">
    <property type="entry name" value="DUF29"/>
    <property type="match status" value="1"/>
</dbReference>
<dbReference type="EMBL" id="JBEWTB010000002">
    <property type="protein sequence ID" value="MET4755106.1"/>
    <property type="molecule type" value="Genomic_DNA"/>
</dbReference>
<evidence type="ECO:0000313" key="2">
    <source>
        <dbReference type="Proteomes" id="UP001549366"/>
    </source>
</evidence>
<name>A0ABV2SBF6_9GAMM</name>
<dbReference type="InterPro" id="IPR002636">
    <property type="entry name" value="DUF29"/>
</dbReference>
<reference evidence="1 2" key="1">
    <citation type="submission" date="2024-06" db="EMBL/GenBank/DDBJ databases">
        <title>Genomic Encyclopedia of Type Strains, Phase V (KMG-V): Genome sequencing to study the core and pangenomes of soil and plant-associated prokaryotes.</title>
        <authorList>
            <person name="Whitman W."/>
        </authorList>
    </citation>
    <scope>NUCLEOTIDE SEQUENCE [LARGE SCALE GENOMIC DNA]</scope>
    <source>
        <strain evidence="1 2">NE40</strain>
    </source>
</reference>
<comment type="caution">
    <text evidence="1">The sequence shown here is derived from an EMBL/GenBank/DDBJ whole genome shotgun (WGS) entry which is preliminary data.</text>
</comment>
<gene>
    <name evidence="1" type="ORF">V5J35_000298</name>
</gene>
<accession>A0ABV2SBF6</accession>
<dbReference type="Proteomes" id="UP001549366">
    <property type="component" value="Unassembled WGS sequence"/>
</dbReference>
<keyword evidence="2" id="KW-1185">Reference proteome</keyword>
<evidence type="ECO:0000313" key="1">
    <source>
        <dbReference type="EMBL" id="MET4755106.1"/>
    </source>
</evidence>
<dbReference type="RefSeq" id="WP_354009561.1">
    <property type="nucleotide sequence ID" value="NZ_JBEWTA010000001.1"/>
</dbReference>
<organism evidence="1 2">
    <name type="scientific">Endozoicomonas lisbonensis</name>
    <dbReference type="NCBI Taxonomy" id="3120522"/>
    <lineage>
        <taxon>Bacteria</taxon>
        <taxon>Pseudomonadati</taxon>
        <taxon>Pseudomonadota</taxon>
        <taxon>Gammaproteobacteria</taxon>
        <taxon>Oceanospirillales</taxon>
        <taxon>Endozoicomonadaceae</taxon>
        <taxon>Endozoicomonas</taxon>
    </lineage>
</organism>
<proteinExistence type="predicted"/>
<evidence type="ECO:0008006" key="3">
    <source>
        <dbReference type="Google" id="ProtNLM"/>
    </source>
</evidence>
<sequence length="144" mass="17057">MAEALYKTDFYSWTQQQAGLIRQGRLGELDLDNILEEIESMGRSERRQLGHRLDVLLMHLLKWVYQPEQRSNSWKGSVMEQRYRINRLLKANPGLKPEITEIMSEAYDAARITAFKETGLPENTFPEDCPWFFKQVMDNEFWPE</sequence>
<protein>
    <recommendedName>
        <fullName evidence="3">DUF29 domain-containing protein</fullName>
    </recommendedName>
</protein>
<dbReference type="PANTHER" id="PTHR34235">
    <property type="entry name" value="SLR1203 PROTEIN-RELATED"/>
    <property type="match status" value="1"/>
</dbReference>